<dbReference type="Gene3D" id="3.40.630.10">
    <property type="entry name" value="Zn peptidases"/>
    <property type="match status" value="1"/>
</dbReference>
<gene>
    <name evidence="2" type="ORF">HRJ53_02275</name>
</gene>
<dbReference type="AlphaFoldDB" id="A0A7V8NLZ9"/>
<dbReference type="Proteomes" id="UP000567293">
    <property type="component" value="Unassembled WGS sequence"/>
</dbReference>
<dbReference type="InterPro" id="IPR007484">
    <property type="entry name" value="Peptidase_M28"/>
</dbReference>
<dbReference type="SUPFAM" id="SSF53187">
    <property type="entry name" value="Zn-dependent exopeptidases"/>
    <property type="match status" value="1"/>
</dbReference>
<name>A0A7V8NLZ9_9BACT</name>
<dbReference type="Pfam" id="PF04389">
    <property type="entry name" value="Peptidase_M28"/>
    <property type="match status" value="1"/>
</dbReference>
<keyword evidence="3" id="KW-1185">Reference proteome</keyword>
<accession>A0A7V8NLZ9</accession>
<dbReference type="EMBL" id="JACDQQ010000231">
    <property type="protein sequence ID" value="MBA0083799.1"/>
    <property type="molecule type" value="Genomic_DNA"/>
</dbReference>
<comment type="caution">
    <text evidence="2">The sequence shown here is derived from an EMBL/GenBank/DDBJ whole genome shotgun (WGS) entry which is preliminary data.</text>
</comment>
<evidence type="ECO:0000313" key="3">
    <source>
        <dbReference type="Proteomes" id="UP000567293"/>
    </source>
</evidence>
<sequence length="313" mass="34596">MRRAPVIVRLHAKAARSEPGALGMVMGEIAGTHLGEDLVIAAHLDHQKPGANDNASGSGTLLELVRTLNHLIVAGKIPKPQRTLRFWWTTEIVSEQAYFRRYPEDARNILLSVVLDQAGGLRNAENNLVIIFNPAWLPSYADDLIENLAESVKDRYAPAEHEPDPLVIARGGSHQSLRTVYWDYQEITDEVAFESRERRIPGIALAVPSLDLIHSNLDTVDRLDPTWMKRTALLTLAAALYVADAGPAQAQAVLDYTFRRAAGRLAQSDDAAGDLAFERARLDSVRALDPKLDTTAYQNQLSAVADAVRNRRR</sequence>
<organism evidence="2 3">
    <name type="scientific">Candidatus Acidiferrum panamense</name>
    <dbReference type="NCBI Taxonomy" id="2741543"/>
    <lineage>
        <taxon>Bacteria</taxon>
        <taxon>Pseudomonadati</taxon>
        <taxon>Acidobacteriota</taxon>
        <taxon>Terriglobia</taxon>
        <taxon>Candidatus Acidiferrales</taxon>
        <taxon>Candidatus Acidiferrum</taxon>
    </lineage>
</organism>
<proteinExistence type="predicted"/>
<protein>
    <submittedName>
        <fullName evidence="2">M28 family peptidase</fullName>
    </submittedName>
</protein>
<evidence type="ECO:0000259" key="1">
    <source>
        <dbReference type="Pfam" id="PF04389"/>
    </source>
</evidence>
<evidence type="ECO:0000313" key="2">
    <source>
        <dbReference type="EMBL" id="MBA0083799.1"/>
    </source>
</evidence>
<feature type="domain" description="Peptidase M28" evidence="1">
    <location>
        <begin position="25"/>
        <end position="237"/>
    </location>
</feature>
<reference evidence="2" key="1">
    <citation type="submission" date="2020-06" db="EMBL/GenBank/DDBJ databases">
        <title>Legume-microbial interactions unlock mineral nutrients during tropical forest succession.</title>
        <authorList>
            <person name="Epihov D.Z."/>
        </authorList>
    </citation>
    <scope>NUCLEOTIDE SEQUENCE [LARGE SCALE GENOMIC DNA]</scope>
    <source>
        <strain evidence="2">Pan2503</strain>
    </source>
</reference>